<accession>A0A175RQC5</accession>
<keyword evidence="3" id="KW-1185">Reference proteome</keyword>
<feature type="region of interest" description="Disordered" evidence="1">
    <location>
        <begin position="1"/>
        <end position="49"/>
    </location>
</feature>
<evidence type="ECO:0000256" key="1">
    <source>
        <dbReference type="SAM" id="MobiDB-lite"/>
    </source>
</evidence>
<proteinExistence type="predicted"/>
<dbReference type="EMBL" id="LDQA01000028">
    <property type="protein sequence ID" value="KTR04999.1"/>
    <property type="molecule type" value="Genomic_DNA"/>
</dbReference>
<protein>
    <submittedName>
        <fullName evidence="2">Uncharacterized protein</fullName>
    </submittedName>
</protein>
<name>A0A175RQC5_9HYPH</name>
<dbReference type="Proteomes" id="UP000078529">
    <property type="component" value="Unassembled WGS sequence"/>
</dbReference>
<dbReference type="AlphaFoldDB" id="A0A175RQC5"/>
<organism evidence="2 3">
    <name type="scientific">Aureimonas ureilytica</name>
    <dbReference type="NCBI Taxonomy" id="401562"/>
    <lineage>
        <taxon>Bacteria</taxon>
        <taxon>Pseudomonadati</taxon>
        <taxon>Pseudomonadota</taxon>
        <taxon>Alphaproteobacteria</taxon>
        <taxon>Hyphomicrobiales</taxon>
        <taxon>Aurantimonadaceae</taxon>
        <taxon>Aureimonas</taxon>
    </lineage>
</organism>
<comment type="caution">
    <text evidence="2">The sequence shown here is derived from an EMBL/GenBank/DDBJ whole genome shotgun (WGS) entry which is preliminary data.</text>
</comment>
<dbReference type="RefSeq" id="WP_058600761.1">
    <property type="nucleotide sequence ID" value="NZ_LDQA01000028.1"/>
</dbReference>
<gene>
    <name evidence="2" type="ORF">NS365_13290</name>
</gene>
<sequence>MAEIRIQGPDGSSFSFPEGTPGDVIETAMRSHYGAPKPEPQKPSNPRVQSGADAAILGALDSIPFLDEAASGIDWALDKLPGRRGRSYDELLKTNRDEFAGAQKEYPTAYLGGQIAGGVAQGVGLAGAGLSMAANAARSGAGLARTAFTSGIDGALMGGVQGVGAGEDFEGRLGGAVTGIGGGFALGSAAPYAVAGATAAAKPLIAPLMSRVRPQGFANNALSDAMRRGGVSADDVVQRLEDASSDGQMAFNVADAIGHSGRRMLSTVTRTPNDARQGVVEALEARQMEQGRRVAGAFSDASGSPMTADEYKTALENLRSTEAGINYGPVMSETAPIDVNGAVAQANSRISPLADQFARSQGAVPTDLSVRSSIEAGEAQLRDPIREALKTARSYLAGENLTASNVGQAFRAKTNLDRMIRDAADNNRGGEVEALLPVQQALDDALARTSPTYAAARDAYKTSSARVDAVGLGRKMDAGRTRVDDNLVAFEQLPDDEARAAARVGFFDPKIRAAEGKAGTGANAVRPYISESARRELPAFAAPGEGDLLMRRLGREQTMFETNHAALGNSKTADNLADQADMARFDPGAFSALLQGRPVAAAMSLVAQALNEGKGLPPPVLNRVAQALMETDPRAARAVLEAAQAKGTTNDAVRGRALAIMNALSGSGAGRLAAP</sequence>
<reference evidence="2 3" key="1">
    <citation type="journal article" date="2016" name="Front. Microbiol.">
        <title>Genomic Resource of Rice Seed Associated Bacteria.</title>
        <authorList>
            <person name="Midha S."/>
            <person name="Bansal K."/>
            <person name="Sharma S."/>
            <person name="Kumar N."/>
            <person name="Patil P.P."/>
            <person name="Chaudhry V."/>
            <person name="Patil P.B."/>
        </authorList>
    </citation>
    <scope>NUCLEOTIDE SEQUENCE [LARGE SCALE GENOMIC DNA]</scope>
    <source>
        <strain evidence="2 3">NS365</strain>
    </source>
</reference>
<evidence type="ECO:0000313" key="3">
    <source>
        <dbReference type="Proteomes" id="UP000078529"/>
    </source>
</evidence>
<evidence type="ECO:0000313" key="2">
    <source>
        <dbReference type="EMBL" id="KTR04999.1"/>
    </source>
</evidence>
<dbReference type="PATRIC" id="fig|401562.4.peg.2442"/>